<evidence type="ECO:0000313" key="3">
    <source>
        <dbReference type="Proteomes" id="UP000553059"/>
    </source>
</evidence>
<dbReference type="Proteomes" id="UP000553059">
    <property type="component" value="Unassembled WGS sequence"/>
</dbReference>
<gene>
    <name evidence="2" type="ORF">GX523_19155</name>
</gene>
<name>A0A7C6Z7E8_9FIRM</name>
<reference evidence="2 3" key="1">
    <citation type="journal article" date="2020" name="Biotechnol. Biofuels">
        <title>New insights from the biogas microbiome by comprehensive genome-resolved metagenomics of nearly 1600 species originating from multiple anaerobic digesters.</title>
        <authorList>
            <person name="Campanaro S."/>
            <person name="Treu L."/>
            <person name="Rodriguez-R L.M."/>
            <person name="Kovalovszki A."/>
            <person name="Ziels R.M."/>
            <person name="Maus I."/>
            <person name="Zhu X."/>
            <person name="Kougias P.G."/>
            <person name="Basile A."/>
            <person name="Luo G."/>
            <person name="Schluter A."/>
            <person name="Konstantinidis K.T."/>
            <person name="Angelidaki I."/>
        </authorList>
    </citation>
    <scope>NUCLEOTIDE SEQUENCE [LARGE SCALE GENOMIC DNA]</scope>
    <source>
        <strain evidence="2">AS05jafATM_4</strain>
    </source>
</reference>
<dbReference type="InterPro" id="IPR015077">
    <property type="entry name" value="DUF1858"/>
</dbReference>
<dbReference type="InterPro" id="IPR038062">
    <property type="entry name" value="ScdA-like_N_sf"/>
</dbReference>
<dbReference type="Pfam" id="PF08984">
    <property type="entry name" value="DUF1858"/>
    <property type="match status" value="1"/>
</dbReference>
<dbReference type="Gene3D" id="1.10.3910.10">
    <property type="entry name" value="SP0561-like"/>
    <property type="match status" value="1"/>
</dbReference>
<feature type="domain" description="DUF1858" evidence="1">
    <location>
        <begin position="4"/>
        <end position="59"/>
    </location>
</feature>
<protein>
    <submittedName>
        <fullName evidence="2">DUF1858 domain-containing protein</fullName>
    </submittedName>
</protein>
<dbReference type="AlphaFoldDB" id="A0A7C6Z7E8"/>
<proteinExistence type="predicted"/>
<evidence type="ECO:0000259" key="1">
    <source>
        <dbReference type="Pfam" id="PF08984"/>
    </source>
</evidence>
<comment type="caution">
    <text evidence="2">The sequence shown here is derived from an EMBL/GenBank/DDBJ whole genome shotgun (WGS) entry which is preliminary data.</text>
</comment>
<organism evidence="2 3">
    <name type="scientific">Desulfitobacterium dehalogenans</name>
    <dbReference type="NCBI Taxonomy" id="36854"/>
    <lineage>
        <taxon>Bacteria</taxon>
        <taxon>Bacillati</taxon>
        <taxon>Bacillota</taxon>
        <taxon>Clostridia</taxon>
        <taxon>Eubacteriales</taxon>
        <taxon>Desulfitobacteriaceae</taxon>
        <taxon>Desulfitobacterium</taxon>
    </lineage>
</organism>
<dbReference type="EMBL" id="DUTF01000407">
    <property type="protein sequence ID" value="HHY28822.1"/>
    <property type="molecule type" value="Genomic_DNA"/>
</dbReference>
<sequence length="74" mass="8252">MKTIDLSKTVYEICSTNPEAVAIMKELGFKDITNPGMLNTAGRFMTVPKGAAMKKISMEYIKEVFAQNGYEIIE</sequence>
<evidence type="ECO:0000313" key="2">
    <source>
        <dbReference type="EMBL" id="HHY28822.1"/>
    </source>
</evidence>
<accession>A0A7C6Z7E8</accession>
<dbReference type="SUPFAM" id="SSF140683">
    <property type="entry name" value="SP0561-like"/>
    <property type="match status" value="1"/>
</dbReference>